<dbReference type="Gene3D" id="3.40.50.300">
    <property type="entry name" value="P-loop containing nucleotide triphosphate hydrolases"/>
    <property type="match status" value="1"/>
</dbReference>
<dbReference type="InterPro" id="IPR027417">
    <property type="entry name" value="P-loop_NTPase"/>
</dbReference>
<proteinExistence type="predicted"/>
<gene>
    <name evidence="2" type="ORF">SAMN05421849_0459</name>
</gene>
<dbReference type="STRING" id="515897.SAMN05421849_0459"/>
<name>A0A1R3WDC7_9RHOB</name>
<evidence type="ECO:0000256" key="1">
    <source>
        <dbReference type="SAM" id="MobiDB-lite"/>
    </source>
</evidence>
<dbReference type="AlphaFoldDB" id="A0A1R3WDC7"/>
<accession>A0A1R3WDC7</accession>
<evidence type="ECO:0000313" key="3">
    <source>
        <dbReference type="Proteomes" id="UP000192455"/>
    </source>
</evidence>
<feature type="region of interest" description="Disordered" evidence="1">
    <location>
        <begin position="357"/>
        <end position="377"/>
    </location>
</feature>
<evidence type="ECO:0000313" key="2">
    <source>
        <dbReference type="EMBL" id="SIT76173.1"/>
    </source>
</evidence>
<sequence>MVCTVQMPAALGFRPCSRNARALRIVQQGPCPIVRTLYLHIGAHRTATSATQSFLARNNDRLREHGYLPVNGVGRQTALVKALVEGERPVADAARMIRQQAEAGPAIHSAIISDENICFQKDLSIFARFREHFDVRVIFTLRRQDLWLESWYYQNIKWQWKPRFSHLTFPEFMDRRHEFHWIHYDSYIRHLETLFGGENIRLTVHERAQMPGGPIAAFCRHLGLDDLDGFTQPGRVNSSLSPPVAEFARRMPLDRAPSPYRRELIRVLYRIDAELRENSNRHSSLLMARPERERVMAEFEPGNRAVAQRYFDRATLFEDPLPPADAPLGEMALPEASQDLMEDYIIPLLHGLIEGRRKNQGKADGRGGSPAARRSGS</sequence>
<keyword evidence="3" id="KW-1185">Reference proteome</keyword>
<dbReference type="Proteomes" id="UP000192455">
    <property type="component" value="Unassembled WGS sequence"/>
</dbReference>
<dbReference type="EMBL" id="FTPS01000001">
    <property type="protein sequence ID" value="SIT76173.1"/>
    <property type="molecule type" value="Genomic_DNA"/>
</dbReference>
<reference evidence="2 3" key="1">
    <citation type="submission" date="2017-01" db="EMBL/GenBank/DDBJ databases">
        <authorList>
            <person name="Mah S.A."/>
            <person name="Swanson W.J."/>
            <person name="Moy G.W."/>
            <person name="Vacquier V.D."/>
        </authorList>
    </citation>
    <scope>NUCLEOTIDE SEQUENCE [LARGE SCALE GENOMIC DNA]</scope>
    <source>
        <strain evidence="2 3">DSM 21219</strain>
    </source>
</reference>
<evidence type="ECO:0008006" key="4">
    <source>
        <dbReference type="Google" id="ProtNLM"/>
    </source>
</evidence>
<protein>
    <recommendedName>
        <fullName evidence="4">Sulfotransferase family protein</fullName>
    </recommendedName>
</protein>
<dbReference type="SUPFAM" id="SSF52540">
    <property type="entry name" value="P-loop containing nucleoside triphosphate hydrolases"/>
    <property type="match status" value="1"/>
</dbReference>
<organism evidence="2 3">
    <name type="scientific">Pontibaca methylaminivorans</name>
    <dbReference type="NCBI Taxonomy" id="515897"/>
    <lineage>
        <taxon>Bacteria</taxon>
        <taxon>Pseudomonadati</taxon>
        <taxon>Pseudomonadota</taxon>
        <taxon>Alphaproteobacteria</taxon>
        <taxon>Rhodobacterales</taxon>
        <taxon>Roseobacteraceae</taxon>
        <taxon>Pontibaca</taxon>
    </lineage>
</organism>